<feature type="domain" description="MYND-type" evidence="6">
    <location>
        <begin position="229"/>
        <end position="269"/>
    </location>
</feature>
<proteinExistence type="predicted"/>
<dbReference type="InterPro" id="IPR002893">
    <property type="entry name" value="Znf_MYND"/>
</dbReference>
<dbReference type="SUPFAM" id="SSF48452">
    <property type="entry name" value="TPR-like"/>
    <property type="match status" value="1"/>
</dbReference>
<dbReference type="EMBL" id="HBUE01304521">
    <property type="protein sequence ID" value="CAG6580449.1"/>
    <property type="molecule type" value="Transcribed_RNA"/>
</dbReference>
<keyword evidence="2 4" id="KW-0863">Zinc-finger</keyword>
<dbReference type="Pfam" id="PF00856">
    <property type="entry name" value="SET"/>
    <property type="match status" value="1"/>
</dbReference>
<dbReference type="SUPFAM" id="SSF144232">
    <property type="entry name" value="HIT/MYND zinc finger-like"/>
    <property type="match status" value="1"/>
</dbReference>
<evidence type="ECO:0000259" key="5">
    <source>
        <dbReference type="PROSITE" id="PS50280"/>
    </source>
</evidence>
<dbReference type="InterPro" id="IPR011990">
    <property type="entry name" value="TPR-like_helical_dom_sf"/>
</dbReference>
<dbReference type="SMART" id="SM00317">
    <property type="entry name" value="SET"/>
    <property type="match status" value="1"/>
</dbReference>
<sequence length="570" mass="64905">MVIMGPQGLTAAQVGAIWEERPLSLLNLDFVLGGPRSDDDYDAFDAFFSDHLLAERAPSLAKGNKAADRIRVEGNRFYVRGDYHAAMGKYNESICYAAPGSEQMAIACANRSAFNYEHNEFEQALVNIRLAKKHNYPERLMPKLLNRELSCKQKLAAGESKGLIPCPLMYINVETNPKIPFLAKGIHMEVLPDFDRSMVADRDFRTGDVILDEKCILAVVDAERRYHRCGHCSTEGFYSLIPCPHCVSVMYCSEKCLEWDWKYVHRFECAVSDKLQYISYGHVAMGSKLFLYGLSLFNDDLDEMMRYFETLEKSGGNALDLDYTEYDPLEEWKDLCNVKVVEPGIVFAYRNENFARLAGSAHCYMLLKNPAVAAIVNTPAKRTFMYQRVRDFVRLANFYKWESFSSPLCPVASLFNHSCDANAVATIHSDKIRIVVLRPIRAGEQICVSYGPSWWDKPDPTPYRAHFECKCVACDPEKYDEWRAEGREPPASFFKNAETAIAVLGDELANNAAKYNAITQLIEKYAYLHPQKNFAALLYKHQESLRTLIDDEDGTYHRTIAHAKLEEEDE</sequence>
<evidence type="ECO:0000313" key="7">
    <source>
        <dbReference type="EMBL" id="CAG6580449.1"/>
    </source>
</evidence>
<accession>A0A8D8NWV6</accession>
<dbReference type="Gene3D" id="1.25.40.10">
    <property type="entry name" value="Tetratricopeptide repeat domain"/>
    <property type="match status" value="1"/>
</dbReference>
<evidence type="ECO:0000256" key="4">
    <source>
        <dbReference type="PROSITE-ProRule" id="PRU00134"/>
    </source>
</evidence>
<protein>
    <submittedName>
        <fullName evidence="7">SET and MYND domain-containing protein 4</fullName>
    </submittedName>
</protein>
<evidence type="ECO:0000256" key="2">
    <source>
        <dbReference type="ARBA" id="ARBA00022771"/>
    </source>
</evidence>
<dbReference type="GO" id="GO:0008757">
    <property type="term" value="F:S-adenosylmethionine-dependent methyltransferase activity"/>
    <property type="evidence" value="ECO:0007669"/>
    <property type="project" value="UniProtKB-ARBA"/>
</dbReference>
<dbReference type="PROSITE" id="PS50865">
    <property type="entry name" value="ZF_MYND_2"/>
    <property type="match status" value="1"/>
</dbReference>
<dbReference type="EMBL" id="HBUE01198449">
    <property type="protein sequence ID" value="CAG6528704.1"/>
    <property type="molecule type" value="Transcribed_RNA"/>
</dbReference>
<feature type="domain" description="SET" evidence="5">
    <location>
        <begin position="167"/>
        <end position="451"/>
    </location>
</feature>
<dbReference type="AlphaFoldDB" id="A0A8D8NWV6"/>
<dbReference type="SUPFAM" id="SSF82199">
    <property type="entry name" value="SET domain"/>
    <property type="match status" value="1"/>
</dbReference>
<dbReference type="GO" id="GO:0008276">
    <property type="term" value="F:protein methyltransferase activity"/>
    <property type="evidence" value="ECO:0007669"/>
    <property type="project" value="UniProtKB-ARBA"/>
</dbReference>
<dbReference type="PANTHER" id="PTHR47111">
    <property type="entry name" value="BCDNA.LD29892"/>
    <property type="match status" value="1"/>
</dbReference>
<dbReference type="Gene3D" id="6.10.140.2220">
    <property type="match status" value="1"/>
</dbReference>
<name>A0A8D8NWV6_CULPI</name>
<dbReference type="GO" id="GO:0008170">
    <property type="term" value="F:N-methyltransferase activity"/>
    <property type="evidence" value="ECO:0007669"/>
    <property type="project" value="UniProtKB-ARBA"/>
</dbReference>
<evidence type="ECO:0000256" key="3">
    <source>
        <dbReference type="ARBA" id="ARBA00022833"/>
    </source>
</evidence>
<dbReference type="GO" id="GO:0008270">
    <property type="term" value="F:zinc ion binding"/>
    <property type="evidence" value="ECO:0007669"/>
    <property type="project" value="UniProtKB-KW"/>
</dbReference>
<evidence type="ECO:0000256" key="1">
    <source>
        <dbReference type="ARBA" id="ARBA00022723"/>
    </source>
</evidence>
<organism evidence="7">
    <name type="scientific">Culex pipiens</name>
    <name type="common">House mosquito</name>
    <dbReference type="NCBI Taxonomy" id="7175"/>
    <lineage>
        <taxon>Eukaryota</taxon>
        <taxon>Metazoa</taxon>
        <taxon>Ecdysozoa</taxon>
        <taxon>Arthropoda</taxon>
        <taxon>Hexapoda</taxon>
        <taxon>Insecta</taxon>
        <taxon>Pterygota</taxon>
        <taxon>Neoptera</taxon>
        <taxon>Endopterygota</taxon>
        <taxon>Diptera</taxon>
        <taxon>Nematocera</taxon>
        <taxon>Culicoidea</taxon>
        <taxon>Culicidae</taxon>
        <taxon>Culicinae</taxon>
        <taxon>Culicini</taxon>
        <taxon>Culex</taxon>
        <taxon>Culex</taxon>
    </lineage>
</organism>
<dbReference type="Pfam" id="PF01753">
    <property type="entry name" value="zf-MYND"/>
    <property type="match status" value="1"/>
</dbReference>
<dbReference type="PANTHER" id="PTHR47111:SF1">
    <property type="entry name" value="SET AND MYND DOMAIN-CONTAINING PROTEIN 4"/>
    <property type="match status" value="1"/>
</dbReference>
<keyword evidence="3" id="KW-0862">Zinc</keyword>
<keyword evidence="1" id="KW-0479">Metal-binding</keyword>
<dbReference type="PROSITE" id="PS50280">
    <property type="entry name" value="SET"/>
    <property type="match status" value="1"/>
</dbReference>
<evidence type="ECO:0000259" key="6">
    <source>
        <dbReference type="PROSITE" id="PS50865"/>
    </source>
</evidence>
<dbReference type="Gene3D" id="2.170.270.10">
    <property type="entry name" value="SET domain"/>
    <property type="match status" value="1"/>
</dbReference>
<dbReference type="InterPro" id="IPR046341">
    <property type="entry name" value="SET_dom_sf"/>
</dbReference>
<dbReference type="InterPro" id="IPR001214">
    <property type="entry name" value="SET_dom"/>
</dbReference>
<reference evidence="7" key="1">
    <citation type="submission" date="2021-05" db="EMBL/GenBank/DDBJ databases">
        <authorList>
            <person name="Alioto T."/>
            <person name="Alioto T."/>
            <person name="Gomez Garrido J."/>
        </authorList>
    </citation>
    <scope>NUCLEOTIDE SEQUENCE</scope>
</reference>